<dbReference type="AlphaFoldDB" id="A0A419T346"/>
<dbReference type="FunFam" id="3.40.50.2300:FF:000001">
    <property type="entry name" value="DNA-binding response regulator PhoB"/>
    <property type="match status" value="1"/>
</dbReference>
<evidence type="ECO:0000256" key="7">
    <source>
        <dbReference type="ARBA" id="ARBA00024867"/>
    </source>
</evidence>
<dbReference type="OrthoDB" id="9790454at2"/>
<protein>
    <recommendedName>
        <fullName evidence="1">Stage 0 sporulation protein A homolog</fullName>
    </recommendedName>
</protein>
<dbReference type="CDD" id="cd00383">
    <property type="entry name" value="trans_reg_C"/>
    <property type="match status" value="1"/>
</dbReference>
<name>A0A419T346_9FIRM</name>
<evidence type="ECO:0000256" key="3">
    <source>
        <dbReference type="ARBA" id="ARBA00023012"/>
    </source>
</evidence>
<dbReference type="InterPro" id="IPR036388">
    <property type="entry name" value="WH-like_DNA-bd_sf"/>
</dbReference>
<evidence type="ECO:0000256" key="6">
    <source>
        <dbReference type="ARBA" id="ARBA00023163"/>
    </source>
</evidence>
<dbReference type="InterPro" id="IPR011006">
    <property type="entry name" value="CheY-like_superfamily"/>
</dbReference>
<feature type="domain" description="Response regulatory" evidence="10">
    <location>
        <begin position="4"/>
        <end position="117"/>
    </location>
</feature>
<sequence>MLKKILVVDDDEDIVKLITKSLRYEQFETISAYSGEEALSALKENSIDFIILDIMMPGMDGLDACRSIRKSYNVPILFLSARDKEIDKIVGLEIGADDYITKPFSCQELISRIKAHFRKVDRLFKEWNNIDFDKEKLISPLILNEKTFEAFLNSRKLDLSTKEFQILFFLMNHPNNVLTREQIYENVWGDEYGEINTVTVHIKNIRKKLDPECDFIKTIWGIGYKYTERE</sequence>
<dbReference type="PROSITE" id="PS51755">
    <property type="entry name" value="OMPR_PHOB"/>
    <property type="match status" value="1"/>
</dbReference>
<dbReference type="Gene3D" id="6.10.250.690">
    <property type="match status" value="1"/>
</dbReference>
<dbReference type="SMART" id="SM00448">
    <property type="entry name" value="REC"/>
    <property type="match status" value="1"/>
</dbReference>
<keyword evidence="4" id="KW-0805">Transcription regulation</keyword>
<keyword evidence="5 9" id="KW-0238">DNA-binding</keyword>
<dbReference type="Gene3D" id="1.10.10.10">
    <property type="entry name" value="Winged helix-like DNA-binding domain superfamily/Winged helix DNA-binding domain"/>
    <property type="match status" value="1"/>
</dbReference>
<dbReference type="Gene3D" id="3.40.50.2300">
    <property type="match status" value="1"/>
</dbReference>
<dbReference type="EMBL" id="MCIA01000015">
    <property type="protein sequence ID" value="RKD31853.1"/>
    <property type="molecule type" value="Genomic_DNA"/>
</dbReference>
<dbReference type="GO" id="GO:0000976">
    <property type="term" value="F:transcription cis-regulatory region binding"/>
    <property type="evidence" value="ECO:0007669"/>
    <property type="project" value="TreeGrafter"/>
</dbReference>
<dbReference type="InterPro" id="IPR039420">
    <property type="entry name" value="WalR-like"/>
</dbReference>
<dbReference type="GO" id="GO:0032993">
    <property type="term" value="C:protein-DNA complex"/>
    <property type="evidence" value="ECO:0007669"/>
    <property type="project" value="TreeGrafter"/>
</dbReference>
<dbReference type="PANTHER" id="PTHR48111:SF40">
    <property type="entry name" value="PHOSPHATE REGULON TRANSCRIPTIONAL REGULATORY PROTEIN PHOB"/>
    <property type="match status" value="1"/>
</dbReference>
<dbReference type="GO" id="GO:0006355">
    <property type="term" value="P:regulation of DNA-templated transcription"/>
    <property type="evidence" value="ECO:0007669"/>
    <property type="project" value="InterPro"/>
</dbReference>
<dbReference type="RefSeq" id="WP_120196756.1">
    <property type="nucleotide sequence ID" value="NZ_MCIA01000015.1"/>
</dbReference>
<evidence type="ECO:0000313" key="13">
    <source>
        <dbReference type="Proteomes" id="UP000284277"/>
    </source>
</evidence>
<evidence type="ECO:0000256" key="9">
    <source>
        <dbReference type="PROSITE-ProRule" id="PRU01091"/>
    </source>
</evidence>
<evidence type="ECO:0000256" key="1">
    <source>
        <dbReference type="ARBA" id="ARBA00018672"/>
    </source>
</evidence>
<dbReference type="GO" id="GO:0000156">
    <property type="term" value="F:phosphorelay response regulator activity"/>
    <property type="evidence" value="ECO:0007669"/>
    <property type="project" value="TreeGrafter"/>
</dbReference>
<gene>
    <name evidence="12" type="ORF">BET01_18965</name>
</gene>
<comment type="caution">
    <text evidence="12">The sequence shown here is derived from an EMBL/GenBank/DDBJ whole genome shotgun (WGS) entry which is preliminary data.</text>
</comment>
<keyword evidence="2 8" id="KW-0597">Phosphoprotein</keyword>
<keyword evidence="6" id="KW-0804">Transcription</keyword>
<proteinExistence type="predicted"/>
<dbReference type="Pfam" id="PF00486">
    <property type="entry name" value="Trans_reg_C"/>
    <property type="match status" value="1"/>
</dbReference>
<dbReference type="PANTHER" id="PTHR48111">
    <property type="entry name" value="REGULATOR OF RPOS"/>
    <property type="match status" value="1"/>
</dbReference>
<dbReference type="GO" id="GO:0005829">
    <property type="term" value="C:cytosol"/>
    <property type="evidence" value="ECO:0007669"/>
    <property type="project" value="TreeGrafter"/>
</dbReference>
<dbReference type="PROSITE" id="PS50110">
    <property type="entry name" value="RESPONSE_REGULATORY"/>
    <property type="match status" value="1"/>
</dbReference>
<evidence type="ECO:0000256" key="4">
    <source>
        <dbReference type="ARBA" id="ARBA00023015"/>
    </source>
</evidence>
<dbReference type="SUPFAM" id="SSF52172">
    <property type="entry name" value="CheY-like"/>
    <property type="match status" value="1"/>
</dbReference>
<organism evidence="12 13">
    <name type="scientific">Lacrimispora algidixylanolytica</name>
    <dbReference type="NCBI Taxonomy" id="94868"/>
    <lineage>
        <taxon>Bacteria</taxon>
        <taxon>Bacillati</taxon>
        <taxon>Bacillota</taxon>
        <taxon>Clostridia</taxon>
        <taxon>Lachnospirales</taxon>
        <taxon>Lachnospiraceae</taxon>
        <taxon>Lacrimispora</taxon>
    </lineage>
</organism>
<evidence type="ECO:0000256" key="8">
    <source>
        <dbReference type="PROSITE-ProRule" id="PRU00169"/>
    </source>
</evidence>
<evidence type="ECO:0000313" key="12">
    <source>
        <dbReference type="EMBL" id="RKD31853.1"/>
    </source>
</evidence>
<feature type="domain" description="OmpR/PhoB-type" evidence="11">
    <location>
        <begin position="133"/>
        <end position="228"/>
    </location>
</feature>
<evidence type="ECO:0000256" key="2">
    <source>
        <dbReference type="ARBA" id="ARBA00022553"/>
    </source>
</evidence>
<accession>A0A419T346</accession>
<keyword evidence="13" id="KW-1185">Reference proteome</keyword>
<keyword evidence="3" id="KW-0902">Two-component regulatory system</keyword>
<dbReference type="SMART" id="SM00862">
    <property type="entry name" value="Trans_reg_C"/>
    <property type="match status" value="1"/>
</dbReference>
<dbReference type="Proteomes" id="UP000284277">
    <property type="component" value="Unassembled WGS sequence"/>
</dbReference>
<feature type="modified residue" description="4-aspartylphosphate" evidence="8">
    <location>
        <position position="53"/>
    </location>
</feature>
<comment type="function">
    <text evidence="7">May play the central regulatory role in sporulation. It may be an element of the effector pathway responsible for the activation of sporulation genes in response to nutritional stress. Spo0A may act in concert with spo0H (a sigma factor) to control the expression of some genes that are critical to the sporulation process.</text>
</comment>
<dbReference type="InterPro" id="IPR016032">
    <property type="entry name" value="Sig_transdc_resp-reg_C-effctor"/>
</dbReference>
<feature type="DNA-binding region" description="OmpR/PhoB-type" evidence="9">
    <location>
        <begin position="133"/>
        <end position="228"/>
    </location>
</feature>
<dbReference type="InterPro" id="IPR001789">
    <property type="entry name" value="Sig_transdc_resp-reg_receiver"/>
</dbReference>
<dbReference type="Pfam" id="PF00072">
    <property type="entry name" value="Response_reg"/>
    <property type="match status" value="1"/>
</dbReference>
<evidence type="ECO:0000259" key="10">
    <source>
        <dbReference type="PROSITE" id="PS50110"/>
    </source>
</evidence>
<evidence type="ECO:0000259" key="11">
    <source>
        <dbReference type="PROSITE" id="PS51755"/>
    </source>
</evidence>
<dbReference type="SUPFAM" id="SSF46894">
    <property type="entry name" value="C-terminal effector domain of the bipartite response regulators"/>
    <property type="match status" value="1"/>
</dbReference>
<evidence type="ECO:0000256" key="5">
    <source>
        <dbReference type="ARBA" id="ARBA00023125"/>
    </source>
</evidence>
<dbReference type="InterPro" id="IPR001867">
    <property type="entry name" value="OmpR/PhoB-type_DNA-bd"/>
</dbReference>
<reference evidence="12 13" key="1">
    <citation type="submission" date="2016-08" db="EMBL/GenBank/DDBJ databases">
        <title>A new outlook on sporulation: Clostridium algidixylanolyticum.</title>
        <authorList>
            <person name="Poppleton D.I."/>
            <person name="Gribaldo S."/>
        </authorList>
    </citation>
    <scope>NUCLEOTIDE SEQUENCE [LARGE SCALE GENOMIC DNA]</scope>
    <source>
        <strain evidence="12 13">SPL73</strain>
    </source>
</reference>